<evidence type="ECO:0000256" key="12">
    <source>
        <dbReference type="RuleBase" id="RU003832"/>
    </source>
</evidence>
<feature type="domain" description="Fucosyltransferase N-terminal" evidence="14">
    <location>
        <begin position="128"/>
        <end position="246"/>
    </location>
</feature>
<name>A0A423T081_PENVA</name>
<comment type="caution">
    <text evidence="15">The sequence shown here is derived from an EMBL/GenBank/DDBJ whole genome shotgun (WGS) entry which is preliminary data.</text>
</comment>
<accession>A0A423T081</accession>
<dbReference type="Gene3D" id="3.40.50.11660">
    <property type="entry name" value="Glycosyl transferase family 10, C-terminal domain"/>
    <property type="match status" value="1"/>
</dbReference>
<evidence type="ECO:0000259" key="13">
    <source>
        <dbReference type="Pfam" id="PF00852"/>
    </source>
</evidence>
<keyword evidence="8" id="KW-1133">Transmembrane helix</keyword>
<dbReference type="EC" id="2.4.1.-" evidence="12"/>
<keyword evidence="11" id="KW-0325">Glycoprotein</keyword>
<evidence type="ECO:0000256" key="4">
    <source>
        <dbReference type="ARBA" id="ARBA00022676"/>
    </source>
</evidence>
<evidence type="ECO:0000256" key="8">
    <source>
        <dbReference type="ARBA" id="ARBA00022989"/>
    </source>
</evidence>
<dbReference type="InterPro" id="IPR038577">
    <property type="entry name" value="GT10-like_C_sf"/>
</dbReference>
<dbReference type="FunFam" id="3.40.50.11660:FF:000006">
    <property type="entry name" value="Alpha-(1,3)-fucosyltransferase C"/>
    <property type="match status" value="1"/>
</dbReference>
<comment type="pathway">
    <text evidence="2">Protein modification; protein glycosylation.</text>
</comment>
<evidence type="ECO:0000256" key="10">
    <source>
        <dbReference type="ARBA" id="ARBA00023136"/>
    </source>
</evidence>
<comment type="similarity">
    <text evidence="3 12">Belongs to the glycosyltransferase 10 family.</text>
</comment>
<dbReference type="EMBL" id="QCYY01002503">
    <property type="protein sequence ID" value="ROT69895.1"/>
    <property type="molecule type" value="Genomic_DNA"/>
</dbReference>
<dbReference type="InterPro" id="IPR055270">
    <property type="entry name" value="Glyco_tran_10_C"/>
</dbReference>
<evidence type="ECO:0000256" key="6">
    <source>
        <dbReference type="ARBA" id="ARBA00022692"/>
    </source>
</evidence>
<evidence type="ECO:0000313" key="16">
    <source>
        <dbReference type="Proteomes" id="UP000283509"/>
    </source>
</evidence>
<evidence type="ECO:0000256" key="11">
    <source>
        <dbReference type="ARBA" id="ARBA00023180"/>
    </source>
</evidence>
<dbReference type="AlphaFoldDB" id="A0A423T081"/>
<feature type="domain" description="Fucosyltransferase C-terminal" evidence="13">
    <location>
        <begin position="265"/>
        <end position="433"/>
    </location>
</feature>
<sequence>MVTDDCSVHLRTDRNRLKMPREPNNFIPRRRCRPTASLLARTRMSFSRCLDSSKKRHCAIVLLCALSTLALTLRLSSPTDPRAVTGFPEERGSYVSWRNLSRKQVDSLSVLGRRMFLQEDVGTPQDRNFTILLWHYVEFTEKRLIYRFGDVKVDPFDDCSVHNCRITYEESAAATADAIYIHFHRTLGPHTFPKRSGPDQVWIWGTDESPQHNFWKAKDKNLKHYNGYFNWSMTFRMDSEVPVPYGRTLRLPDNQTAPELEDLFAKKPKLAAAMMTNCGQSSNDRLPYIRHLQKLMKVDFYGRCGGLQCPGHFRKDCEVLDQYKFYLSFENSNCHDYITEKVWWNALQKKAVPVVMGGRAEDYRRLLPPGSFIHVDDFETPKDLAEYLKSLASDRDSYLQFHQWRRQFEVVQEHGYFGAPVYHYCRICEALNYND</sequence>
<keyword evidence="9 12" id="KW-0333">Golgi apparatus</keyword>
<proteinExistence type="inferred from homology"/>
<protein>
    <recommendedName>
        <fullName evidence="12">Fucosyltransferase</fullName>
        <ecNumber evidence="12">2.4.1.-</ecNumber>
    </recommendedName>
</protein>
<keyword evidence="4 12" id="KW-0328">Glycosyltransferase</keyword>
<dbReference type="OrthoDB" id="427096at2759"/>
<keyword evidence="10" id="KW-0472">Membrane</keyword>
<keyword evidence="6 12" id="KW-0812">Transmembrane</keyword>
<dbReference type="PANTHER" id="PTHR48438">
    <property type="entry name" value="ALPHA-(1,3)-FUCOSYLTRANSFERASE C-RELATED"/>
    <property type="match status" value="1"/>
</dbReference>
<evidence type="ECO:0000256" key="5">
    <source>
        <dbReference type="ARBA" id="ARBA00022679"/>
    </source>
</evidence>
<dbReference type="InterPro" id="IPR001503">
    <property type="entry name" value="Glyco_trans_10"/>
</dbReference>
<keyword evidence="5 12" id="KW-0808">Transferase</keyword>
<dbReference type="GO" id="GO:0008417">
    <property type="term" value="F:fucosyltransferase activity"/>
    <property type="evidence" value="ECO:0007669"/>
    <property type="project" value="InterPro"/>
</dbReference>
<dbReference type="GO" id="GO:0032580">
    <property type="term" value="C:Golgi cisterna membrane"/>
    <property type="evidence" value="ECO:0007669"/>
    <property type="project" value="UniProtKB-SubCell"/>
</dbReference>
<evidence type="ECO:0000259" key="14">
    <source>
        <dbReference type="Pfam" id="PF17039"/>
    </source>
</evidence>
<reference evidence="15 16" key="1">
    <citation type="submission" date="2018-04" db="EMBL/GenBank/DDBJ databases">
        <authorList>
            <person name="Zhang X."/>
            <person name="Yuan J."/>
            <person name="Li F."/>
            <person name="Xiang J."/>
        </authorList>
    </citation>
    <scope>NUCLEOTIDE SEQUENCE [LARGE SCALE GENOMIC DNA]</scope>
    <source>
        <tissue evidence="15">Muscle</tissue>
    </source>
</reference>
<dbReference type="InterPro" id="IPR031481">
    <property type="entry name" value="Glyco_tran_10_N"/>
</dbReference>
<evidence type="ECO:0000256" key="2">
    <source>
        <dbReference type="ARBA" id="ARBA00004922"/>
    </source>
</evidence>
<evidence type="ECO:0000256" key="3">
    <source>
        <dbReference type="ARBA" id="ARBA00008919"/>
    </source>
</evidence>
<gene>
    <name evidence="15" type="ORF">C7M84_011883</name>
</gene>
<dbReference type="PANTHER" id="PTHR48438:SF1">
    <property type="entry name" value="ALPHA-(1,3)-FUCOSYLTRANSFERASE C-RELATED"/>
    <property type="match status" value="1"/>
</dbReference>
<keyword evidence="7" id="KW-0735">Signal-anchor</keyword>
<organism evidence="15 16">
    <name type="scientific">Penaeus vannamei</name>
    <name type="common">Whiteleg shrimp</name>
    <name type="synonym">Litopenaeus vannamei</name>
    <dbReference type="NCBI Taxonomy" id="6689"/>
    <lineage>
        <taxon>Eukaryota</taxon>
        <taxon>Metazoa</taxon>
        <taxon>Ecdysozoa</taxon>
        <taxon>Arthropoda</taxon>
        <taxon>Crustacea</taxon>
        <taxon>Multicrustacea</taxon>
        <taxon>Malacostraca</taxon>
        <taxon>Eumalacostraca</taxon>
        <taxon>Eucarida</taxon>
        <taxon>Decapoda</taxon>
        <taxon>Dendrobranchiata</taxon>
        <taxon>Penaeoidea</taxon>
        <taxon>Penaeidae</taxon>
        <taxon>Penaeus</taxon>
    </lineage>
</organism>
<evidence type="ECO:0000313" key="15">
    <source>
        <dbReference type="EMBL" id="ROT69895.1"/>
    </source>
</evidence>
<dbReference type="Pfam" id="PF17039">
    <property type="entry name" value="Glyco_tran_10_N"/>
    <property type="match status" value="1"/>
</dbReference>
<reference evidence="15 16" key="2">
    <citation type="submission" date="2019-01" db="EMBL/GenBank/DDBJ databases">
        <title>The decoding of complex shrimp genome reveals the adaptation for benthos swimmer, frequently molting mechanism and breeding impact on genome.</title>
        <authorList>
            <person name="Sun Y."/>
            <person name="Gao Y."/>
            <person name="Yu Y."/>
        </authorList>
    </citation>
    <scope>NUCLEOTIDE SEQUENCE [LARGE SCALE GENOMIC DNA]</scope>
    <source>
        <tissue evidence="15">Muscle</tissue>
    </source>
</reference>
<comment type="subcellular location">
    <subcellularLocation>
        <location evidence="1 12">Golgi apparatus</location>
        <location evidence="1 12">Golgi stack membrane</location>
        <topology evidence="1 12">Single-pass type II membrane protein</topology>
    </subcellularLocation>
</comment>
<dbReference type="UniPathway" id="UPA00378"/>
<dbReference type="Pfam" id="PF00852">
    <property type="entry name" value="Glyco_transf_10"/>
    <property type="match status" value="1"/>
</dbReference>
<evidence type="ECO:0000256" key="7">
    <source>
        <dbReference type="ARBA" id="ARBA00022968"/>
    </source>
</evidence>
<dbReference type="SUPFAM" id="SSF53756">
    <property type="entry name" value="UDP-Glycosyltransferase/glycogen phosphorylase"/>
    <property type="match status" value="1"/>
</dbReference>
<keyword evidence="16" id="KW-1185">Reference proteome</keyword>
<evidence type="ECO:0000256" key="9">
    <source>
        <dbReference type="ARBA" id="ARBA00023034"/>
    </source>
</evidence>
<evidence type="ECO:0000256" key="1">
    <source>
        <dbReference type="ARBA" id="ARBA00004447"/>
    </source>
</evidence>
<dbReference type="Proteomes" id="UP000283509">
    <property type="component" value="Unassembled WGS sequence"/>
</dbReference>